<gene>
    <name evidence="3" type="ORF">H8S55_02315</name>
</gene>
<proteinExistence type="predicted"/>
<keyword evidence="4" id="KW-1185">Reference proteome</keyword>
<dbReference type="AlphaFoldDB" id="A0A8J6J283"/>
<reference evidence="3" key="1">
    <citation type="submission" date="2020-08" db="EMBL/GenBank/DDBJ databases">
        <title>Genome public.</title>
        <authorList>
            <person name="Liu C."/>
            <person name="Sun Q."/>
        </authorList>
    </citation>
    <scope>NUCLEOTIDE SEQUENCE</scope>
    <source>
        <strain evidence="3">BX5</strain>
    </source>
</reference>
<dbReference type="RefSeq" id="WP_186877637.1">
    <property type="nucleotide sequence ID" value="NZ_JACOPN010000001.1"/>
</dbReference>
<organism evidence="3 4">
    <name type="scientific">Flintibacter faecis</name>
    <dbReference type="NCBI Taxonomy" id="2763047"/>
    <lineage>
        <taxon>Bacteria</taxon>
        <taxon>Bacillati</taxon>
        <taxon>Bacillota</taxon>
        <taxon>Clostridia</taxon>
        <taxon>Eubacteriales</taxon>
        <taxon>Flintibacter</taxon>
    </lineage>
</organism>
<feature type="transmembrane region" description="Helical" evidence="2">
    <location>
        <begin position="239"/>
        <end position="259"/>
    </location>
</feature>
<name>A0A8J6J283_9FIRM</name>
<evidence type="ECO:0000256" key="1">
    <source>
        <dbReference type="SAM" id="MobiDB-lite"/>
    </source>
</evidence>
<evidence type="ECO:0000313" key="4">
    <source>
        <dbReference type="Proteomes" id="UP000602260"/>
    </source>
</evidence>
<feature type="compositionally biased region" description="Basic and acidic residues" evidence="1">
    <location>
        <begin position="274"/>
        <end position="288"/>
    </location>
</feature>
<keyword evidence="2" id="KW-0812">Transmembrane</keyword>
<feature type="region of interest" description="Disordered" evidence="1">
    <location>
        <begin position="268"/>
        <end position="288"/>
    </location>
</feature>
<dbReference type="Proteomes" id="UP000602260">
    <property type="component" value="Unassembled WGS sequence"/>
</dbReference>
<feature type="transmembrane region" description="Helical" evidence="2">
    <location>
        <begin position="121"/>
        <end position="144"/>
    </location>
</feature>
<keyword evidence="2" id="KW-1133">Transmembrane helix</keyword>
<feature type="transmembrane region" description="Helical" evidence="2">
    <location>
        <begin position="187"/>
        <end position="205"/>
    </location>
</feature>
<dbReference type="EMBL" id="JACOPN010000001">
    <property type="protein sequence ID" value="MBC5716165.1"/>
    <property type="molecule type" value="Genomic_DNA"/>
</dbReference>
<protein>
    <submittedName>
        <fullName evidence="3">Uncharacterized protein</fullName>
    </submittedName>
</protein>
<evidence type="ECO:0000313" key="3">
    <source>
        <dbReference type="EMBL" id="MBC5716165.1"/>
    </source>
</evidence>
<accession>A0A8J6J283</accession>
<feature type="transmembrane region" description="Helical" evidence="2">
    <location>
        <begin position="81"/>
        <end position="101"/>
    </location>
</feature>
<sequence>MGKNVYLPGLALLSGILGLGLRLWQRRVSFDPETLLFLSGCPAPTLLLALTAAVAAVLLVSLRRESPPKTAAEVLACPSTLYMTLMAAGALLMLVGGALSVQEGLYQLTVWRVDPAAEPVTYPIALLLCALFSFLSGPALLMLGRESYRGPITQKAGPWSLAQPAAGLAWLFATHLKHGTDPVLMDYGPALAAVAFLMLGSYELAALRYAHPHPRRGLFCCLMSVYLGLLSLGDSLEPFRLALAAAFLLSNLAGAMALLSHMGPVRSGGARLAPKKEINNEGDHNNGE</sequence>
<keyword evidence="2" id="KW-0472">Membrane</keyword>
<evidence type="ECO:0000256" key="2">
    <source>
        <dbReference type="SAM" id="Phobius"/>
    </source>
</evidence>
<feature type="transmembrane region" description="Helical" evidence="2">
    <location>
        <begin position="36"/>
        <end position="60"/>
    </location>
</feature>
<feature type="transmembrane region" description="Helical" evidence="2">
    <location>
        <begin position="5"/>
        <end position="24"/>
    </location>
</feature>
<comment type="caution">
    <text evidence="3">The sequence shown here is derived from an EMBL/GenBank/DDBJ whole genome shotgun (WGS) entry which is preliminary data.</text>
</comment>
<feature type="transmembrane region" description="Helical" evidence="2">
    <location>
        <begin position="156"/>
        <end position="175"/>
    </location>
</feature>
<feature type="transmembrane region" description="Helical" evidence="2">
    <location>
        <begin position="217"/>
        <end position="233"/>
    </location>
</feature>